<dbReference type="Proteomes" id="UP000316196">
    <property type="component" value="Unassembled WGS sequence"/>
</dbReference>
<dbReference type="InterPro" id="IPR036388">
    <property type="entry name" value="WH-like_DNA-bd_sf"/>
</dbReference>
<evidence type="ECO:0000256" key="3">
    <source>
        <dbReference type="ARBA" id="ARBA00023125"/>
    </source>
</evidence>
<dbReference type="GO" id="GO:0045892">
    <property type="term" value="P:negative regulation of DNA-templated transcription"/>
    <property type="evidence" value="ECO:0007669"/>
    <property type="project" value="InterPro"/>
</dbReference>
<dbReference type="AlphaFoldDB" id="A0A542ZSW7"/>
<comment type="caution">
    <text evidence="5">The sequence shown here is derived from an EMBL/GenBank/DDBJ whole genome shotgun (WGS) entry which is preliminary data.</text>
</comment>
<proteinExistence type="inferred from homology"/>
<evidence type="ECO:0000256" key="2">
    <source>
        <dbReference type="ARBA" id="ARBA00023015"/>
    </source>
</evidence>
<dbReference type="GO" id="GO:0003677">
    <property type="term" value="F:DNA binding"/>
    <property type="evidence" value="ECO:0007669"/>
    <property type="project" value="UniProtKB-KW"/>
</dbReference>
<sequence>MPTLGELEQRVMDVLWATMRPMSVREVLDVLLEEKQLAYTTVMTVLDRLAKKGIVSRERQGRQWIYTPARDRASLIADQVEVLLGKDVESRREVLEELARRVPEVSIDPA</sequence>
<evidence type="ECO:0000256" key="1">
    <source>
        <dbReference type="ARBA" id="ARBA00011046"/>
    </source>
</evidence>
<dbReference type="InterPro" id="IPR005650">
    <property type="entry name" value="BlaI_family"/>
</dbReference>
<gene>
    <name evidence="5" type="ORF">FB460_1268</name>
</gene>
<protein>
    <submittedName>
        <fullName evidence="5">Putative transcriptional regulator</fullName>
    </submittedName>
</protein>
<keyword evidence="2" id="KW-0805">Transcription regulation</keyword>
<dbReference type="OrthoDB" id="9813987at2"/>
<dbReference type="EMBL" id="VFOR01000001">
    <property type="protein sequence ID" value="TQL63454.1"/>
    <property type="molecule type" value="Genomic_DNA"/>
</dbReference>
<evidence type="ECO:0000313" key="6">
    <source>
        <dbReference type="Proteomes" id="UP000316196"/>
    </source>
</evidence>
<dbReference type="PIRSF" id="PIRSF019455">
    <property type="entry name" value="CopR_AtkY"/>
    <property type="match status" value="1"/>
</dbReference>
<evidence type="ECO:0000313" key="5">
    <source>
        <dbReference type="EMBL" id="TQL63454.1"/>
    </source>
</evidence>
<dbReference type="Gene3D" id="1.10.10.10">
    <property type="entry name" value="Winged helix-like DNA-binding domain superfamily/Winged helix DNA-binding domain"/>
    <property type="match status" value="1"/>
</dbReference>
<dbReference type="SUPFAM" id="SSF46785">
    <property type="entry name" value="Winged helix' DNA-binding domain"/>
    <property type="match status" value="1"/>
</dbReference>
<organism evidence="5 6">
    <name type="scientific">Propioniferax innocua</name>
    <dbReference type="NCBI Taxonomy" id="1753"/>
    <lineage>
        <taxon>Bacteria</taxon>
        <taxon>Bacillati</taxon>
        <taxon>Actinomycetota</taxon>
        <taxon>Actinomycetes</taxon>
        <taxon>Propionibacteriales</taxon>
        <taxon>Propionibacteriaceae</taxon>
        <taxon>Propioniferax</taxon>
    </lineage>
</organism>
<name>A0A542ZSW7_9ACTN</name>
<comment type="similarity">
    <text evidence="1">Belongs to the BlaI transcriptional regulatory family.</text>
</comment>
<accession>A0A542ZSW7</accession>
<evidence type="ECO:0000256" key="4">
    <source>
        <dbReference type="ARBA" id="ARBA00023163"/>
    </source>
</evidence>
<keyword evidence="6" id="KW-1185">Reference proteome</keyword>
<keyword evidence="4" id="KW-0804">Transcription</keyword>
<dbReference type="Pfam" id="PF03965">
    <property type="entry name" value="Penicillinase_R"/>
    <property type="match status" value="1"/>
</dbReference>
<dbReference type="RefSeq" id="WP_142093176.1">
    <property type="nucleotide sequence ID" value="NZ_BAAAMD010000002.1"/>
</dbReference>
<keyword evidence="3" id="KW-0238">DNA-binding</keyword>
<dbReference type="InterPro" id="IPR036390">
    <property type="entry name" value="WH_DNA-bd_sf"/>
</dbReference>
<reference evidence="5 6" key="1">
    <citation type="submission" date="2019-06" db="EMBL/GenBank/DDBJ databases">
        <title>Sequencing the genomes of 1000 actinobacteria strains.</title>
        <authorList>
            <person name="Klenk H.-P."/>
        </authorList>
    </citation>
    <scope>NUCLEOTIDE SEQUENCE [LARGE SCALE GENOMIC DNA]</scope>
    <source>
        <strain evidence="5 6">DSM 8251</strain>
    </source>
</reference>